<name>A0A2N9L576_9BACT</name>
<dbReference type="Proteomes" id="UP000239735">
    <property type="component" value="Unassembled WGS sequence"/>
</dbReference>
<gene>
    <name evidence="1" type="ORF">SBA5_1300006</name>
</gene>
<dbReference type="AlphaFoldDB" id="A0A2N9L576"/>
<accession>A0A2N9L576</accession>
<protein>
    <submittedName>
        <fullName evidence="1">Uncharacterized protein</fullName>
    </submittedName>
</protein>
<dbReference type="EMBL" id="OKRB01000036">
    <property type="protein sequence ID" value="SPE18105.1"/>
    <property type="molecule type" value="Genomic_DNA"/>
</dbReference>
<organism evidence="1 2">
    <name type="scientific">Candidatus Sulfuritelmatomonas gaucii</name>
    <dbReference type="NCBI Taxonomy" id="2043161"/>
    <lineage>
        <taxon>Bacteria</taxon>
        <taxon>Pseudomonadati</taxon>
        <taxon>Acidobacteriota</taxon>
        <taxon>Terriglobia</taxon>
        <taxon>Terriglobales</taxon>
        <taxon>Acidobacteriaceae</taxon>
        <taxon>Candidatus Sulfuritelmatomonas</taxon>
    </lineage>
</organism>
<evidence type="ECO:0000313" key="1">
    <source>
        <dbReference type="EMBL" id="SPE18105.1"/>
    </source>
</evidence>
<proteinExistence type="predicted"/>
<reference evidence="2" key="1">
    <citation type="submission" date="2018-02" db="EMBL/GenBank/DDBJ databases">
        <authorList>
            <person name="Hausmann B."/>
        </authorList>
    </citation>
    <scope>NUCLEOTIDE SEQUENCE [LARGE SCALE GENOMIC DNA]</scope>
    <source>
        <strain evidence="2">Peat soil MAG SbA5</strain>
    </source>
</reference>
<sequence length="98" mass="11057">MDAELKQVPEKDAPGVTEFRSEIDRVLSGRNARVLEHEQIISKLDETAKLFKIVILKSTLAIPYTSIFLELDCGYWNAEAEKRLRDSLPVKATVRLGA</sequence>
<evidence type="ECO:0000313" key="2">
    <source>
        <dbReference type="Proteomes" id="UP000239735"/>
    </source>
</evidence>